<dbReference type="PANTHER" id="PTHR46211">
    <property type="entry name" value="GLYCEROPHOSPHORYL DIESTER PHOSPHODIESTERASE"/>
    <property type="match status" value="1"/>
</dbReference>
<dbReference type="InterPro" id="IPR017946">
    <property type="entry name" value="PLC-like_Pdiesterase_TIM-brl"/>
</dbReference>
<dbReference type="GO" id="GO:0006629">
    <property type="term" value="P:lipid metabolic process"/>
    <property type="evidence" value="ECO:0007669"/>
    <property type="project" value="InterPro"/>
</dbReference>
<sequence length="224" mass="25207">MKVFAHRGASGRAPEMSLTAYLAAIEDRSEGFECDVRLTQDQEIACFHDPDTARIAGVKHRVSKSKFHQMQSLVAAISLDQLLTLAIANKKDLLIESKHPVASGGAVEWKVLELLKRRNSEISASGIEVICMSFSWFAVRRFKKSYKACTVVKFYLQALVAPTQIVALHIELIKKYPNLVTRLQTRGKRIFVWTVNSSSDMKFCKDLGIEGVITNYPDKARKYV</sequence>
<dbReference type="Pfam" id="PF03009">
    <property type="entry name" value="GDPD"/>
    <property type="match status" value="1"/>
</dbReference>
<dbReference type="PROSITE" id="PS51704">
    <property type="entry name" value="GP_PDE"/>
    <property type="match status" value="1"/>
</dbReference>
<proteinExistence type="predicted"/>
<dbReference type="AlphaFoldDB" id="A0A6J6U309"/>
<evidence type="ECO:0000313" key="2">
    <source>
        <dbReference type="EMBL" id="CAB4753444.1"/>
    </source>
</evidence>
<dbReference type="GO" id="GO:0008081">
    <property type="term" value="F:phosphoric diester hydrolase activity"/>
    <property type="evidence" value="ECO:0007669"/>
    <property type="project" value="InterPro"/>
</dbReference>
<dbReference type="PANTHER" id="PTHR46211:SF13">
    <property type="entry name" value="GLYCEROPHOSPHODIESTER PHOSPHODIESTERASE 1-RELATED"/>
    <property type="match status" value="1"/>
</dbReference>
<feature type="domain" description="GP-PDE" evidence="1">
    <location>
        <begin position="1"/>
        <end position="224"/>
    </location>
</feature>
<name>A0A6J6U309_9ZZZZ</name>
<dbReference type="InterPro" id="IPR030395">
    <property type="entry name" value="GP_PDE_dom"/>
</dbReference>
<reference evidence="2" key="1">
    <citation type="submission" date="2020-05" db="EMBL/GenBank/DDBJ databases">
        <authorList>
            <person name="Chiriac C."/>
            <person name="Salcher M."/>
            <person name="Ghai R."/>
            <person name="Kavagutti S V."/>
        </authorList>
    </citation>
    <scope>NUCLEOTIDE SEQUENCE</scope>
</reference>
<gene>
    <name evidence="2" type="ORF">UFOPK2844_00572</name>
</gene>
<accession>A0A6J6U309</accession>
<dbReference type="EMBL" id="CAEZZG010000006">
    <property type="protein sequence ID" value="CAB4753444.1"/>
    <property type="molecule type" value="Genomic_DNA"/>
</dbReference>
<protein>
    <submittedName>
        <fullName evidence="2">Unannotated protein</fullName>
    </submittedName>
</protein>
<dbReference type="SUPFAM" id="SSF51695">
    <property type="entry name" value="PLC-like phosphodiesterases"/>
    <property type="match status" value="1"/>
</dbReference>
<evidence type="ECO:0000259" key="1">
    <source>
        <dbReference type="PROSITE" id="PS51704"/>
    </source>
</evidence>
<organism evidence="2">
    <name type="scientific">freshwater metagenome</name>
    <dbReference type="NCBI Taxonomy" id="449393"/>
    <lineage>
        <taxon>unclassified sequences</taxon>
        <taxon>metagenomes</taxon>
        <taxon>ecological metagenomes</taxon>
    </lineage>
</organism>
<dbReference type="Gene3D" id="3.20.20.190">
    <property type="entry name" value="Phosphatidylinositol (PI) phosphodiesterase"/>
    <property type="match status" value="1"/>
</dbReference>